<reference evidence="3" key="1">
    <citation type="submission" date="2019-09" db="EMBL/GenBank/DDBJ databases">
        <title>Characterisation of the sponge microbiome using genome-centric metagenomics.</title>
        <authorList>
            <person name="Engelberts J.P."/>
            <person name="Robbins S.J."/>
            <person name="De Goeij J.M."/>
            <person name="Aranda M."/>
            <person name="Bell S.C."/>
            <person name="Webster N.S."/>
        </authorList>
    </citation>
    <scope>NUCLEOTIDE SEQUENCE</scope>
    <source>
        <strain evidence="3">SB0662_bin_9</strain>
    </source>
</reference>
<dbReference type="Gene3D" id="1.10.10.1320">
    <property type="entry name" value="Anti-sigma factor, zinc-finger domain"/>
    <property type="match status" value="1"/>
</dbReference>
<feature type="transmembrane region" description="Helical" evidence="1">
    <location>
        <begin position="121"/>
        <end position="143"/>
    </location>
</feature>
<dbReference type="EMBL" id="VXPY01000013">
    <property type="protein sequence ID" value="MYD89010.1"/>
    <property type="molecule type" value="Genomic_DNA"/>
</dbReference>
<sequence length="200" mass="21599">MKVQIVHPQFEELLASQLAGRLTSDEASRLQEHLSTCSICRTRQAELSAVSSAMVRQEFPGPSKHLEERLRSSIAALDPVPERFRPFKLAMLLAILVMPPLFVYSRLLLGMVALPGITALGAIETVGASLSVASLWPLMYWVGTNAVAPATTQLAEANSMLQLVMPSWVAASTWLLTAVAGVGLVYLRNLIGRTPAPSHA</sequence>
<accession>A0A6B1DNC9</accession>
<proteinExistence type="predicted"/>
<keyword evidence="1" id="KW-1133">Transmembrane helix</keyword>
<organism evidence="3">
    <name type="scientific">Caldilineaceae bacterium SB0662_bin_9</name>
    <dbReference type="NCBI Taxonomy" id="2605258"/>
    <lineage>
        <taxon>Bacteria</taxon>
        <taxon>Bacillati</taxon>
        <taxon>Chloroflexota</taxon>
        <taxon>Caldilineae</taxon>
        <taxon>Caldilineales</taxon>
        <taxon>Caldilineaceae</taxon>
    </lineage>
</organism>
<keyword evidence="1" id="KW-0812">Transmembrane</keyword>
<evidence type="ECO:0000259" key="2">
    <source>
        <dbReference type="Pfam" id="PF13490"/>
    </source>
</evidence>
<feature type="transmembrane region" description="Helical" evidence="1">
    <location>
        <begin position="89"/>
        <end position="109"/>
    </location>
</feature>
<dbReference type="Pfam" id="PF13490">
    <property type="entry name" value="zf-HC2"/>
    <property type="match status" value="1"/>
</dbReference>
<keyword evidence="1" id="KW-0472">Membrane</keyword>
<comment type="caution">
    <text evidence="3">The sequence shown here is derived from an EMBL/GenBank/DDBJ whole genome shotgun (WGS) entry which is preliminary data.</text>
</comment>
<feature type="domain" description="Putative zinc-finger" evidence="2">
    <location>
        <begin position="9"/>
        <end position="41"/>
    </location>
</feature>
<feature type="transmembrane region" description="Helical" evidence="1">
    <location>
        <begin position="163"/>
        <end position="187"/>
    </location>
</feature>
<dbReference type="InterPro" id="IPR041916">
    <property type="entry name" value="Anti_sigma_zinc_sf"/>
</dbReference>
<protein>
    <submittedName>
        <fullName evidence="3">Zf-HC2 domain-containing protein</fullName>
    </submittedName>
</protein>
<dbReference type="InterPro" id="IPR027383">
    <property type="entry name" value="Znf_put"/>
</dbReference>
<gene>
    <name evidence="3" type="ORF">F4Y08_01545</name>
</gene>
<dbReference type="AlphaFoldDB" id="A0A6B1DNC9"/>
<evidence type="ECO:0000256" key="1">
    <source>
        <dbReference type="SAM" id="Phobius"/>
    </source>
</evidence>
<evidence type="ECO:0000313" key="3">
    <source>
        <dbReference type="EMBL" id="MYD89010.1"/>
    </source>
</evidence>
<name>A0A6B1DNC9_9CHLR</name>